<reference evidence="7" key="1">
    <citation type="journal article" date="2019" name="Int. J. Syst. Evol. Microbiol.">
        <title>The Global Catalogue of Microorganisms (GCM) 10K type strain sequencing project: providing services to taxonomists for standard genome sequencing and annotation.</title>
        <authorList>
            <consortium name="The Broad Institute Genomics Platform"/>
            <consortium name="The Broad Institute Genome Sequencing Center for Infectious Disease"/>
            <person name="Wu L."/>
            <person name="Ma J."/>
        </authorList>
    </citation>
    <scope>NUCLEOTIDE SEQUENCE [LARGE SCALE GENOMIC DNA]</scope>
    <source>
        <strain evidence="7">JCM 16953</strain>
    </source>
</reference>
<evidence type="ECO:0000256" key="3">
    <source>
        <dbReference type="ARBA" id="ARBA00023295"/>
    </source>
</evidence>
<dbReference type="InterPro" id="IPR000805">
    <property type="entry name" value="Glyco_hydro_26"/>
</dbReference>
<gene>
    <name evidence="6" type="ORF">GCM10022242_00600</name>
</gene>
<dbReference type="InterPro" id="IPR006311">
    <property type="entry name" value="TAT_signal"/>
</dbReference>
<dbReference type="PRINTS" id="PR00739">
    <property type="entry name" value="GLHYDRLASE26"/>
</dbReference>
<keyword evidence="3 4" id="KW-0326">Glycosidase</keyword>
<dbReference type="SUPFAM" id="SSF51445">
    <property type="entry name" value="(Trans)glycosidases"/>
    <property type="match status" value="1"/>
</dbReference>
<dbReference type="RefSeq" id="WP_344771757.1">
    <property type="nucleotide sequence ID" value="NZ_BAABAH010000001.1"/>
</dbReference>
<dbReference type="EMBL" id="BAABAH010000001">
    <property type="protein sequence ID" value="GAA3801571.1"/>
    <property type="molecule type" value="Genomic_DNA"/>
</dbReference>
<evidence type="ECO:0000256" key="1">
    <source>
        <dbReference type="ARBA" id="ARBA00007754"/>
    </source>
</evidence>
<dbReference type="PROSITE" id="PS51318">
    <property type="entry name" value="TAT"/>
    <property type="match status" value="1"/>
</dbReference>
<feature type="active site" description="Proton donor" evidence="4">
    <location>
        <position position="211"/>
    </location>
</feature>
<evidence type="ECO:0000313" key="6">
    <source>
        <dbReference type="EMBL" id="GAA3801571.1"/>
    </source>
</evidence>
<evidence type="ECO:0000259" key="5">
    <source>
        <dbReference type="PROSITE" id="PS51764"/>
    </source>
</evidence>
<name>A0ABP7HU21_9ACTN</name>
<protein>
    <recommendedName>
        <fullName evidence="5">GH26 domain-containing protein</fullName>
    </recommendedName>
</protein>
<keyword evidence="2 4" id="KW-0378">Hydrolase</keyword>
<dbReference type="PROSITE" id="PS51764">
    <property type="entry name" value="GH26"/>
    <property type="match status" value="1"/>
</dbReference>
<feature type="active site" description="Nucleophile" evidence="4">
    <location>
        <position position="325"/>
    </location>
</feature>
<comment type="caution">
    <text evidence="6">The sequence shown here is derived from an EMBL/GenBank/DDBJ whole genome shotgun (WGS) entry which is preliminary data.</text>
</comment>
<feature type="domain" description="GH26" evidence="5">
    <location>
        <begin position="61"/>
        <end position="397"/>
    </location>
</feature>
<evidence type="ECO:0000256" key="4">
    <source>
        <dbReference type="PROSITE-ProRule" id="PRU01100"/>
    </source>
</evidence>
<dbReference type="InterPro" id="IPR022790">
    <property type="entry name" value="GH26_dom"/>
</dbReference>
<evidence type="ECO:0000256" key="2">
    <source>
        <dbReference type="ARBA" id="ARBA00022801"/>
    </source>
</evidence>
<comment type="similarity">
    <text evidence="1 4">Belongs to the glycosyl hydrolase 26 family.</text>
</comment>
<evidence type="ECO:0000313" key="7">
    <source>
        <dbReference type="Proteomes" id="UP001501821"/>
    </source>
</evidence>
<dbReference type="Pfam" id="PF02156">
    <property type="entry name" value="Glyco_hydro_26"/>
    <property type="match status" value="1"/>
</dbReference>
<accession>A0ABP7HU21</accession>
<keyword evidence="7" id="KW-1185">Reference proteome</keyword>
<dbReference type="Proteomes" id="UP001501821">
    <property type="component" value="Unassembled WGS sequence"/>
</dbReference>
<proteinExistence type="inferred from homology"/>
<dbReference type="Gene3D" id="3.20.20.80">
    <property type="entry name" value="Glycosidases"/>
    <property type="match status" value="1"/>
</dbReference>
<sequence>MAHEDPRPAFRTSRRSVLRASALTVPAVLLGSSARGDAALAAPAAARRRLAVQVADPHATQSAIDLAALLDSWSGAGQMTAGQQLNVNGDDPFGPVTTLGGLATRIRVLGWTTNEWDYAVRHEYNEDVLPDLIAKAQASTPTVLVTSWYPHNPRTGAEAHRQPGPKVVKQVLTKGTPERKAFLKEFDTKVAPYLLELQSHGVATIFRPLIEANSFWFWWGCNNSHGGSSEWKSGVRKLFRLVQQRAWSKHGIHNVLWGYSFVPADNYNAASPVSILPTFSDGSPAYDIAGLSSYDFEAHADDTDVLELGSYLDVAHHAPRMALGEVGPSNSNGNWDPHVITSTLISAAFANGWQSPSYGMFWFDDGDPDPTNTDGSWVAGVKQLSSLTGGTSWLATSNADGLINVTP</sequence>
<dbReference type="InterPro" id="IPR017853">
    <property type="entry name" value="GH"/>
</dbReference>
<organism evidence="6 7">
    <name type="scientific">Nocardioides panacisoli</name>
    <dbReference type="NCBI Taxonomy" id="627624"/>
    <lineage>
        <taxon>Bacteria</taxon>
        <taxon>Bacillati</taxon>
        <taxon>Actinomycetota</taxon>
        <taxon>Actinomycetes</taxon>
        <taxon>Propionibacteriales</taxon>
        <taxon>Nocardioidaceae</taxon>
        <taxon>Nocardioides</taxon>
    </lineage>
</organism>